<evidence type="ECO:0000313" key="2">
    <source>
        <dbReference type="EMBL" id="KAF4708619.1"/>
    </source>
</evidence>
<dbReference type="GO" id="GO:0007018">
    <property type="term" value="P:microtubule-based movement"/>
    <property type="evidence" value="ECO:0007669"/>
    <property type="project" value="InterPro"/>
</dbReference>
<dbReference type="GO" id="GO:0030286">
    <property type="term" value="C:dynein complex"/>
    <property type="evidence" value="ECO:0007669"/>
    <property type="project" value="InterPro"/>
</dbReference>
<evidence type="ECO:0000259" key="1">
    <source>
        <dbReference type="Pfam" id="PF18198"/>
    </source>
</evidence>
<comment type="caution">
    <text evidence="2">The sequence shown here is derived from an EMBL/GenBank/DDBJ whole genome shotgun (WGS) entry which is preliminary data.</text>
</comment>
<proteinExistence type="predicted"/>
<sequence>KCIKIADEAPQDLKYVGPVRQDSLYSMWIMPVANGFVHWSSESDGIAAICGGDIFIFCDSASVALGLRYLARDIFTRITIGPKITTRILVLRDYEKSGILVVGCFRSNIRRAWSKFNQEQLDNSSKPREFKSCLFALCFHALVVGRKRFGPQGWSRAYPFNDGDLTICGSVLNNYLE</sequence>
<protein>
    <recommendedName>
        <fullName evidence="1">Dynein heavy chain AAA lid domain-containing protein</fullName>
    </recommendedName>
</protein>
<organism evidence="2 3">
    <name type="scientific">Perkinsus olseni</name>
    <name type="common">Perkinsus atlanticus</name>
    <dbReference type="NCBI Taxonomy" id="32597"/>
    <lineage>
        <taxon>Eukaryota</taxon>
        <taxon>Sar</taxon>
        <taxon>Alveolata</taxon>
        <taxon>Perkinsozoa</taxon>
        <taxon>Perkinsea</taxon>
        <taxon>Perkinsida</taxon>
        <taxon>Perkinsidae</taxon>
        <taxon>Perkinsus</taxon>
    </lineage>
</organism>
<evidence type="ECO:0000313" key="3">
    <source>
        <dbReference type="Proteomes" id="UP000553632"/>
    </source>
</evidence>
<dbReference type="Gene3D" id="1.10.8.720">
    <property type="entry name" value="Region D6 of dynein motor"/>
    <property type="match status" value="1"/>
</dbReference>
<dbReference type="PANTHER" id="PTHR22878:SF69">
    <property type="entry name" value="DYNEIN HEAVY CHAIN"/>
    <property type="match status" value="1"/>
</dbReference>
<dbReference type="InterPro" id="IPR041658">
    <property type="entry name" value="AAA_lid_11"/>
</dbReference>
<dbReference type="EMBL" id="JABANO010032414">
    <property type="protein sequence ID" value="KAF4708619.1"/>
    <property type="molecule type" value="Genomic_DNA"/>
</dbReference>
<dbReference type="PANTHER" id="PTHR22878">
    <property type="entry name" value="DYNEIN HEAVY CHAIN 6, AXONEMAL-LIKE-RELATED"/>
    <property type="match status" value="1"/>
</dbReference>
<dbReference type="GO" id="GO:0045505">
    <property type="term" value="F:dynein intermediate chain binding"/>
    <property type="evidence" value="ECO:0007669"/>
    <property type="project" value="InterPro"/>
</dbReference>
<dbReference type="GO" id="GO:0051959">
    <property type="term" value="F:dynein light intermediate chain binding"/>
    <property type="evidence" value="ECO:0007669"/>
    <property type="project" value="InterPro"/>
</dbReference>
<dbReference type="AlphaFoldDB" id="A0A7J6QJ29"/>
<reference evidence="2 3" key="1">
    <citation type="submission" date="2020-04" db="EMBL/GenBank/DDBJ databases">
        <title>Perkinsus olseni comparative genomics.</title>
        <authorList>
            <person name="Bogema D.R."/>
        </authorList>
    </citation>
    <scope>NUCLEOTIDE SEQUENCE [LARGE SCALE GENOMIC DNA]</scope>
    <source>
        <strain evidence="2 3">ATCC PRA-207</strain>
    </source>
</reference>
<dbReference type="Proteomes" id="UP000553632">
    <property type="component" value="Unassembled WGS sequence"/>
</dbReference>
<accession>A0A7J6QJ29</accession>
<dbReference type="Pfam" id="PF18198">
    <property type="entry name" value="AAA_lid_11"/>
    <property type="match status" value="1"/>
</dbReference>
<feature type="domain" description="Dynein heavy chain AAA lid" evidence="1">
    <location>
        <begin position="130"/>
        <end position="177"/>
    </location>
</feature>
<gene>
    <name evidence="2" type="ORF">FOZ63_022336</name>
</gene>
<feature type="non-terminal residue" evidence="2">
    <location>
        <position position="177"/>
    </location>
</feature>
<dbReference type="InterPro" id="IPR026983">
    <property type="entry name" value="DHC"/>
</dbReference>
<name>A0A7J6QJ29_PEROL</name>
<dbReference type="InterPro" id="IPR042219">
    <property type="entry name" value="AAA_lid_11_sf"/>
</dbReference>
<keyword evidence="3" id="KW-1185">Reference proteome</keyword>
<feature type="non-terminal residue" evidence="2">
    <location>
        <position position="1"/>
    </location>
</feature>